<feature type="domain" description="IPT/TIG" evidence="8">
    <location>
        <begin position="953"/>
        <end position="1020"/>
    </location>
</feature>
<comment type="subcellular location">
    <subcellularLocation>
        <location evidence="2">Cell projection</location>
    </subcellularLocation>
</comment>
<feature type="chain" id="PRO_5046242630" description="alpha-amylase" evidence="7">
    <location>
        <begin position="27"/>
        <end position="1713"/>
    </location>
</feature>
<evidence type="ECO:0000313" key="9">
    <source>
        <dbReference type="EMBL" id="MFC5827599.1"/>
    </source>
</evidence>
<dbReference type="EMBL" id="JBHSPA010000031">
    <property type="protein sequence ID" value="MFC5827599.1"/>
    <property type="molecule type" value="Genomic_DNA"/>
</dbReference>
<comment type="catalytic activity">
    <reaction evidence="1">
        <text>Endohydrolysis of (1-&gt;4)-alpha-D-glucosidic linkages in polysaccharides containing three or more (1-&gt;4)-alpha-linked D-glucose units.</text>
        <dbReference type="EC" id="3.2.1.1"/>
    </reaction>
</comment>
<name>A0ABW1CPD7_9ACTN</name>
<dbReference type="Pfam" id="PF01833">
    <property type="entry name" value="TIG"/>
    <property type="match status" value="1"/>
</dbReference>
<evidence type="ECO:0000256" key="3">
    <source>
        <dbReference type="ARBA" id="ARBA00012595"/>
    </source>
</evidence>
<dbReference type="Gene3D" id="2.60.40.10">
    <property type="entry name" value="Immunoglobulins"/>
    <property type="match status" value="3"/>
</dbReference>
<organism evidence="9 10">
    <name type="scientific">Nonomuraea insulae</name>
    <dbReference type="NCBI Taxonomy" id="1616787"/>
    <lineage>
        <taxon>Bacteria</taxon>
        <taxon>Bacillati</taxon>
        <taxon>Actinomycetota</taxon>
        <taxon>Actinomycetes</taxon>
        <taxon>Streptosporangiales</taxon>
        <taxon>Streptosporangiaceae</taxon>
        <taxon>Nonomuraea</taxon>
    </lineage>
</organism>
<evidence type="ECO:0000256" key="6">
    <source>
        <dbReference type="ARBA" id="ARBA00030238"/>
    </source>
</evidence>
<keyword evidence="7" id="KW-0732">Signal</keyword>
<feature type="signal peptide" evidence="7">
    <location>
        <begin position="1"/>
        <end position="26"/>
    </location>
</feature>
<keyword evidence="4" id="KW-0106">Calcium</keyword>
<dbReference type="InterPro" id="IPR002909">
    <property type="entry name" value="IPT_dom"/>
</dbReference>
<dbReference type="RefSeq" id="WP_379517104.1">
    <property type="nucleotide sequence ID" value="NZ_JBHSPA010000031.1"/>
</dbReference>
<dbReference type="Gene3D" id="2.160.20.10">
    <property type="entry name" value="Single-stranded right-handed beta-helix, Pectin lyase-like"/>
    <property type="match status" value="1"/>
</dbReference>
<evidence type="ECO:0000256" key="2">
    <source>
        <dbReference type="ARBA" id="ARBA00004316"/>
    </source>
</evidence>
<reference evidence="10" key="1">
    <citation type="journal article" date="2019" name="Int. J. Syst. Evol. Microbiol.">
        <title>The Global Catalogue of Microorganisms (GCM) 10K type strain sequencing project: providing services to taxonomists for standard genome sequencing and annotation.</title>
        <authorList>
            <consortium name="The Broad Institute Genomics Platform"/>
            <consortium name="The Broad Institute Genome Sequencing Center for Infectious Disease"/>
            <person name="Wu L."/>
            <person name="Ma J."/>
        </authorList>
    </citation>
    <scope>NUCLEOTIDE SEQUENCE [LARGE SCALE GENOMIC DNA]</scope>
    <source>
        <strain evidence="10">CCUG 53903</strain>
    </source>
</reference>
<comment type="caution">
    <text evidence="9">The sequence shown here is derived from an EMBL/GenBank/DDBJ whole genome shotgun (WGS) entry which is preliminary data.</text>
</comment>
<dbReference type="InterPro" id="IPR011050">
    <property type="entry name" value="Pectin_lyase_fold/virulence"/>
</dbReference>
<dbReference type="Gene3D" id="2.60.40.1120">
    <property type="entry name" value="Carboxypeptidase-like, regulatory domain"/>
    <property type="match status" value="1"/>
</dbReference>
<evidence type="ECO:0000256" key="5">
    <source>
        <dbReference type="ARBA" id="ARBA00023273"/>
    </source>
</evidence>
<sequence>MRARRTLIALVLVTAVVPAVAGPAQAQVTSTVRLRVESARTGEPVTSYKFVVTKDDTGDPTQARAAGCMPGNGSDPATSYPSTCDWPSTHTFTGGSGGADNLITQGTQAELSETEGLQLPDGKYLISVVADGFKIDGGWVSVPAPDPGLVKVGLQPDPLPLAQVKAVVFEDNATNGQFDPGIERGLEGWVGHIADVLGEVSTDWYGNPLCTEYDAAHHPIEGTGGECKSNAQGELVIPNLGSNRYSLSVVPPDGQTWIQTTSLEGGHDWDIWAEEGHKGFDPELIVNGAPIPESQFGYVKPTQLDAAHSGNATIAGRVVSVKSYLPPAGGDTFEGPVSRPWISVTDLLDNDTLVYAAQGNADGTFTVPGLKPGDYQVAYWDYDQNLLLQLTNVQVADGQTANVGDLALSHWFSEVHGSVFFDTNKNGRRDAGESGLQGQPVVLKSRDNAVVDAGSKSATTNAQGNWTLKQVYPYGYWTILEVYNDRFYTTGVTYQTDNQPAATTVLGSGVDVATLNQDGLNTRIDIGVQPYARGTNGGIVGTVVYNETRNELDPRLAATEVYEPGIPDLTVNLYQPVTGPDGEYVIGADGSYQLGRQLGTYTSETFERPTDCQARDAGGTPVNLLFAAPATGGHACVESPLMGNQVQTGFAAVNGNYGFTTVWQYDAAGNLIRDAGGDPVEAPMPKGDYLVKVEVPDDAWGRSKYNLTREEDVNVFDGDDYEPQIPPPPCAGKLHTVDVAGLGTDGPDATQNPTFADAGGSPYEGEQRPLCDVKLVTVSDMRSTAPGFHFFTDVPQPGRLFGAVVEDLALGTDPKEFYYGEKAGIPNAPIGIYDFTGRLVHTINADPNGFFEVLLPSTRTFNCPLPAGPCPNVFRLVGNDPGVPGHPNPNYNPAYRTMASQWQIWPGVTLLADVALLPTAPVVEFPGTQTTHPPRCLLPDATPELFAVSTPYVNGSGSFTINGQGFGATAGQVLLDGTQISVTSWGERTIAASVPAGAPPGPHRLRIVRSDGREARNTLTFHVRGGTYTPSVIEVGPGRAHTKIQQGLEAAAAATQALLVVYPNTPSQFAPLGDYFEDVVVHSPVKLQGVGPGGVRPDGSSVAGSIINGLGFTSTNAVQWSTLVEGIKASPGWSGNQQISEGQVVYVVARDGQFTSGYKASIDGFTIQGGDELGLEGTWQTPFYPVQGGGIYVNGYARNLQITNNVIRSNGGAYGGAVRLGTPGIGSNHNDGVRIGYNRILHNGGSNLAGGVALFNGADGYEIDHNEICGNFSAEYGGGISHYGLSGATGPANSIHHNLIWANASYDEGGGIMLAGEAPPAVPVPPVSPGSGPVNVYANTIQSNLAEDDGGGLRLLQAGNWPVNVYDDVIANNVSAHEGGGIALHDATGVRVYNTTVTKNISTSTAATSDGNPVPAGLSTGANSVQLQGTLPPGAPAFSEPLLFNDIVHDNRSGTWDGAVAKLTGLGLPGDTTPVNVWDLGAADLSGKLSPTNTLLTKDHAAYVNAEPSNVVGQDPKVRQPYDTIVNPLVWRGAPQFVQSVIVSLDQPAQVAGDYHLQPRVNGSPALDAGTTGKAGVVAPAFDIDDQPRPVGLYDLGADEDATDAVAPLMTNLAAVPATVPVGITVVVGALVSDAVTGNTKIVAAEWFTGADPGRGRGTAMKAVDGSYNTATELITGTVATKGWPKGARTLYARAKDANGNWTAVKTTTITIR</sequence>
<dbReference type="SUPFAM" id="SSF117074">
    <property type="entry name" value="Hypothetical protein PA1324"/>
    <property type="match status" value="1"/>
</dbReference>
<evidence type="ECO:0000256" key="4">
    <source>
        <dbReference type="ARBA" id="ARBA00022837"/>
    </source>
</evidence>
<dbReference type="InterPro" id="IPR014756">
    <property type="entry name" value="Ig_E-set"/>
</dbReference>
<dbReference type="SUPFAM" id="SSF81296">
    <property type="entry name" value="E set domains"/>
    <property type="match status" value="1"/>
</dbReference>
<dbReference type="SMART" id="SM00710">
    <property type="entry name" value="PbH1"/>
    <property type="match status" value="7"/>
</dbReference>
<evidence type="ECO:0000256" key="1">
    <source>
        <dbReference type="ARBA" id="ARBA00000548"/>
    </source>
</evidence>
<protein>
    <recommendedName>
        <fullName evidence="3">alpha-amylase</fullName>
        <ecNumber evidence="3">3.2.1.1</ecNumber>
    </recommendedName>
    <alternativeName>
        <fullName evidence="6">1,4-alpha-D-glucan glucanohydrolase</fullName>
    </alternativeName>
</protein>
<dbReference type="EC" id="3.2.1.1" evidence="3"/>
<keyword evidence="5" id="KW-0966">Cell projection</keyword>
<gene>
    <name evidence="9" type="ORF">ACFPZ3_27390</name>
</gene>
<dbReference type="InterPro" id="IPR013783">
    <property type="entry name" value="Ig-like_fold"/>
</dbReference>
<dbReference type="InterPro" id="IPR013784">
    <property type="entry name" value="Carb-bd-like_fold"/>
</dbReference>
<keyword evidence="10" id="KW-1185">Reference proteome</keyword>
<dbReference type="InterPro" id="IPR012334">
    <property type="entry name" value="Pectin_lyas_fold"/>
</dbReference>
<proteinExistence type="predicted"/>
<evidence type="ECO:0000259" key="8">
    <source>
        <dbReference type="Pfam" id="PF01833"/>
    </source>
</evidence>
<evidence type="ECO:0000256" key="7">
    <source>
        <dbReference type="SAM" id="SignalP"/>
    </source>
</evidence>
<dbReference type="SUPFAM" id="SSF51126">
    <property type="entry name" value="Pectin lyase-like"/>
    <property type="match status" value="1"/>
</dbReference>
<dbReference type="Proteomes" id="UP001596058">
    <property type="component" value="Unassembled WGS sequence"/>
</dbReference>
<accession>A0ABW1CPD7</accession>
<evidence type="ECO:0000313" key="10">
    <source>
        <dbReference type="Proteomes" id="UP001596058"/>
    </source>
</evidence>
<dbReference type="SUPFAM" id="SSF49452">
    <property type="entry name" value="Starch-binding domain-like"/>
    <property type="match status" value="1"/>
</dbReference>
<dbReference type="InterPro" id="IPR006626">
    <property type="entry name" value="PbH1"/>
</dbReference>